<organism evidence="1 2">
    <name type="scientific">Cenococcum geophilum 1.58</name>
    <dbReference type="NCBI Taxonomy" id="794803"/>
    <lineage>
        <taxon>Eukaryota</taxon>
        <taxon>Fungi</taxon>
        <taxon>Dikarya</taxon>
        <taxon>Ascomycota</taxon>
        <taxon>Pezizomycotina</taxon>
        <taxon>Dothideomycetes</taxon>
        <taxon>Pleosporomycetidae</taxon>
        <taxon>Gloniales</taxon>
        <taxon>Gloniaceae</taxon>
        <taxon>Cenococcum</taxon>
    </lineage>
</organism>
<sequence length="84" mass="10060">MVRRRRDQREKYPSLDINDGAFKWWYYSTLVQCFVLFVGSWVFWTEFLTLSGELYCPGELSKVTLVVIGLIFAWNIVRQGFQHF</sequence>
<dbReference type="EMBL" id="KV748261">
    <property type="protein sequence ID" value="OCK87394.1"/>
    <property type="molecule type" value="Genomic_DNA"/>
</dbReference>
<evidence type="ECO:0000313" key="1">
    <source>
        <dbReference type="EMBL" id="OCK87394.1"/>
    </source>
</evidence>
<accession>A0ACC8EM53</accession>
<reference evidence="1 2" key="1">
    <citation type="journal article" date="2016" name="Nat. Commun.">
        <title>Ectomycorrhizal ecology is imprinted in the genome of the dominant symbiotic fungus Cenococcum geophilum.</title>
        <authorList>
            <consortium name="DOE Joint Genome Institute"/>
            <person name="Peter M."/>
            <person name="Kohler A."/>
            <person name="Ohm R.A."/>
            <person name="Kuo A."/>
            <person name="Krutzmann J."/>
            <person name="Morin E."/>
            <person name="Arend M."/>
            <person name="Barry K.W."/>
            <person name="Binder M."/>
            <person name="Choi C."/>
            <person name="Clum A."/>
            <person name="Copeland A."/>
            <person name="Grisel N."/>
            <person name="Haridas S."/>
            <person name="Kipfer T."/>
            <person name="LaButti K."/>
            <person name="Lindquist E."/>
            <person name="Lipzen A."/>
            <person name="Maire R."/>
            <person name="Meier B."/>
            <person name="Mihaltcheva S."/>
            <person name="Molinier V."/>
            <person name="Murat C."/>
            <person name="Poggeler S."/>
            <person name="Quandt C.A."/>
            <person name="Sperisen C."/>
            <person name="Tritt A."/>
            <person name="Tisserant E."/>
            <person name="Crous P.W."/>
            <person name="Henrissat B."/>
            <person name="Nehls U."/>
            <person name="Egli S."/>
            <person name="Spatafora J.W."/>
            <person name="Grigoriev I.V."/>
            <person name="Martin F.M."/>
        </authorList>
    </citation>
    <scope>NUCLEOTIDE SEQUENCE [LARGE SCALE GENOMIC DNA]</scope>
    <source>
        <strain evidence="1 2">1.58</strain>
    </source>
</reference>
<dbReference type="Proteomes" id="UP000250078">
    <property type="component" value="Unassembled WGS sequence"/>
</dbReference>
<protein>
    <submittedName>
        <fullName evidence="1">Uncharacterized protein</fullName>
    </submittedName>
</protein>
<gene>
    <name evidence="1" type="ORF">K441DRAFT_670787</name>
</gene>
<name>A0ACC8EM53_9PEZI</name>
<proteinExistence type="predicted"/>
<keyword evidence="2" id="KW-1185">Reference proteome</keyword>
<evidence type="ECO:0000313" key="2">
    <source>
        <dbReference type="Proteomes" id="UP000250078"/>
    </source>
</evidence>